<evidence type="ECO:0000256" key="1">
    <source>
        <dbReference type="SAM" id="MobiDB-lite"/>
    </source>
</evidence>
<keyword evidence="3" id="KW-1185">Reference proteome</keyword>
<evidence type="ECO:0000313" key="2">
    <source>
        <dbReference type="EMBL" id="KAG5842108.1"/>
    </source>
</evidence>
<comment type="caution">
    <text evidence="2">The sequence shown here is derived from an EMBL/GenBank/DDBJ whole genome shotgun (WGS) entry which is preliminary data.</text>
</comment>
<organism evidence="2 3">
    <name type="scientific">Anguilla anguilla</name>
    <name type="common">European freshwater eel</name>
    <name type="synonym">Muraena anguilla</name>
    <dbReference type="NCBI Taxonomy" id="7936"/>
    <lineage>
        <taxon>Eukaryota</taxon>
        <taxon>Metazoa</taxon>
        <taxon>Chordata</taxon>
        <taxon>Craniata</taxon>
        <taxon>Vertebrata</taxon>
        <taxon>Euteleostomi</taxon>
        <taxon>Actinopterygii</taxon>
        <taxon>Neopterygii</taxon>
        <taxon>Teleostei</taxon>
        <taxon>Anguilliformes</taxon>
        <taxon>Anguillidae</taxon>
        <taxon>Anguilla</taxon>
    </lineage>
</organism>
<proteinExistence type="predicted"/>
<dbReference type="EMBL" id="JAFIRN010000009">
    <property type="protein sequence ID" value="KAG5842108.1"/>
    <property type="molecule type" value="Genomic_DNA"/>
</dbReference>
<gene>
    <name evidence="2" type="ORF">ANANG_G00174160</name>
</gene>
<accession>A0A9D3MAQ0</accession>
<protein>
    <submittedName>
        <fullName evidence="2">Uncharacterized protein</fullName>
    </submittedName>
</protein>
<dbReference type="Proteomes" id="UP001044222">
    <property type="component" value="Chromosome 9"/>
</dbReference>
<dbReference type="AlphaFoldDB" id="A0A9D3MAQ0"/>
<sequence>MFSVLPVGSALEQSNSKRFFLYVPSGVPAHLAIVVFPPFFHQLLLHRPELSLSRRLDVPHPHHLPPPALPSPPPFIAVTPPPRFSFNFDLVLTDISHPIIRPELGGSQTLDRHRGGARRRAHELPHSVSEPPCMNYQPFHAMSQQKLPRNFLK</sequence>
<name>A0A9D3MAQ0_ANGAN</name>
<reference evidence="2" key="1">
    <citation type="submission" date="2021-01" db="EMBL/GenBank/DDBJ databases">
        <title>A chromosome-scale assembly of European eel, Anguilla anguilla.</title>
        <authorList>
            <person name="Henkel C."/>
            <person name="Jong-Raadsen S.A."/>
            <person name="Dufour S."/>
            <person name="Weltzien F.-A."/>
            <person name="Palstra A.P."/>
            <person name="Pelster B."/>
            <person name="Spaink H.P."/>
            <person name="Van Den Thillart G.E."/>
            <person name="Jansen H."/>
            <person name="Zahm M."/>
            <person name="Klopp C."/>
            <person name="Cedric C."/>
            <person name="Louis A."/>
            <person name="Berthelot C."/>
            <person name="Parey E."/>
            <person name="Roest Crollius H."/>
            <person name="Montfort J."/>
            <person name="Robinson-Rechavi M."/>
            <person name="Bucao C."/>
            <person name="Bouchez O."/>
            <person name="Gislard M."/>
            <person name="Lluch J."/>
            <person name="Milhes M."/>
            <person name="Lampietro C."/>
            <person name="Lopez Roques C."/>
            <person name="Donnadieu C."/>
            <person name="Braasch I."/>
            <person name="Desvignes T."/>
            <person name="Postlethwait J."/>
            <person name="Bobe J."/>
            <person name="Guiguen Y."/>
            <person name="Dirks R."/>
        </authorList>
    </citation>
    <scope>NUCLEOTIDE SEQUENCE</scope>
    <source>
        <strain evidence="2">Tag_6206</strain>
        <tissue evidence="2">Liver</tissue>
    </source>
</reference>
<feature type="region of interest" description="Disordered" evidence="1">
    <location>
        <begin position="103"/>
        <end position="130"/>
    </location>
</feature>
<evidence type="ECO:0000313" key="3">
    <source>
        <dbReference type="Proteomes" id="UP001044222"/>
    </source>
</evidence>